<keyword evidence="5 9" id="KW-1133">Transmembrane helix</keyword>
<dbReference type="GO" id="GO:0005886">
    <property type="term" value="C:plasma membrane"/>
    <property type="evidence" value="ECO:0007669"/>
    <property type="project" value="UniProtKB-SubCell"/>
</dbReference>
<evidence type="ECO:0000256" key="8">
    <source>
        <dbReference type="ARBA" id="ARBA00023180"/>
    </source>
</evidence>
<keyword evidence="3" id="KW-1003">Cell membrane</keyword>
<accession>A0A6L2PJM2</accession>
<dbReference type="AlphaFoldDB" id="A0A6L2PJM2"/>
<reference evidence="12" key="1">
    <citation type="submission" date="2020-01" db="EMBL/GenBank/DDBJ databases">
        <title>Draft genome sequence of the Termite Coptotermes fromosanus.</title>
        <authorList>
            <person name="Itakura S."/>
            <person name="Yosikawa Y."/>
            <person name="Umezawa K."/>
        </authorList>
    </citation>
    <scope>NUCLEOTIDE SEQUENCE [LARGE SCALE GENOMIC DNA]</scope>
</reference>
<dbReference type="Proteomes" id="UP000502823">
    <property type="component" value="Unassembled WGS sequence"/>
</dbReference>
<feature type="domain" description="Ionotropic glutamate receptor C-terminal" evidence="10">
    <location>
        <begin position="376"/>
        <end position="497"/>
    </location>
</feature>
<evidence type="ECO:0000256" key="4">
    <source>
        <dbReference type="ARBA" id="ARBA00022692"/>
    </source>
</evidence>
<comment type="caution">
    <text evidence="11">The sequence shown here is derived from an EMBL/GenBank/DDBJ whole genome shotgun (WGS) entry which is preliminary data.</text>
</comment>
<evidence type="ECO:0000256" key="2">
    <source>
        <dbReference type="ARBA" id="ARBA00008685"/>
    </source>
</evidence>
<dbReference type="PANTHER" id="PTHR42643:SF24">
    <property type="entry name" value="IONOTROPIC RECEPTOR 60A"/>
    <property type="match status" value="1"/>
</dbReference>
<protein>
    <recommendedName>
        <fullName evidence="10">Ionotropic glutamate receptor C-terminal domain-containing protein</fullName>
    </recommendedName>
</protein>
<keyword evidence="8" id="KW-0325">Glycoprotein</keyword>
<sequence>MAHCLHDIAVRHFTPGHILVVSYNTPARSVSVSLNTPSRNLVLSPGRNTSEKVQEYSFSGVNSAEDLGQLILEELNKIEAWSLLSFNAKYDFRETSLSRSNYEGYILLSSCLDYEDVVRDIGHQVKKLRNTWKWNPRAKFVILVTGVREVNAKLIAEDIVAQLWTSRIVNSVVLIPAQDTHLATTGVVSILDAYVWFPYRPSGKCPHDKDVALYDRWVSDIRGRGHFLHNSCLFPQKIPNDLQGCPLTVSTFEVPAFVMRKGITKVDAKNVTYNKGLEIRILSELAKTTNSSIKYREPPPDGGHWGWDLGNETWNGVTGEIARSYSDIGIAGLWHRCHLIKQIECLRPHLIDKVRWYVPCATSYPRWMSLTRVFEVSLWSGFVATYLIVALVMWQVVKLASSISTKAAQNQAYTGLPKCLLNFWAIILEESASNHPPNVAAIRAVFFAWVLYCWAVNTVYQAYLTSFLIDPGLQHQLASEDEILNSGIECTTETGIIFLYPELKGTRYRHMNSTVEVDSAQTRVAEGTLAFLYATFPVEYNTALKYKDANGVPSICKIKDDFAFNLITIHVPKGFQLKAEYDQVLLNLLQAGLVSLWWEDLKYTAALEGAREFGSPPGEYKYIVLTLKHLQSAFYFLLLGYAMSVLSFLSELSCQHRKWYKRQR</sequence>
<evidence type="ECO:0000256" key="6">
    <source>
        <dbReference type="ARBA" id="ARBA00023136"/>
    </source>
</evidence>
<comment type="similarity">
    <text evidence="2">Belongs to the glutamate-gated ion channel (TC 1.A.10.1) family.</text>
</comment>
<keyword evidence="7" id="KW-0675">Receptor</keyword>
<dbReference type="InParanoid" id="A0A6L2PJM2"/>
<gene>
    <name evidence="11" type="ORF">Cfor_12152</name>
</gene>
<evidence type="ECO:0000256" key="3">
    <source>
        <dbReference type="ARBA" id="ARBA00022475"/>
    </source>
</evidence>
<organism evidence="11 12">
    <name type="scientific">Coptotermes formosanus</name>
    <name type="common">Formosan subterranean termite</name>
    <dbReference type="NCBI Taxonomy" id="36987"/>
    <lineage>
        <taxon>Eukaryota</taxon>
        <taxon>Metazoa</taxon>
        <taxon>Ecdysozoa</taxon>
        <taxon>Arthropoda</taxon>
        <taxon>Hexapoda</taxon>
        <taxon>Insecta</taxon>
        <taxon>Pterygota</taxon>
        <taxon>Neoptera</taxon>
        <taxon>Polyneoptera</taxon>
        <taxon>Dictyoptera</taxon>
        <taxon>Blattodea</taxon>
        <taxon>Blattoidea</taxon>
        <taxon>Termitoidae</taxon>
        <taxon>Rhinotermitidae</taxon>
        <taxon>Coptotermes</taxon>
    </lineage>
</organism>
<evidence type="ECO:0000256" key="7">
    <source>
        <dbReference type="ARBA" id="ARBA00023170"/>
    </source>
</evidence>
<dbReference type="GO" id="GO:0015276">
    <property type="term" value="F:ligand-gated monoatomic ion channel activity"/>
    <property type="evidence" value="ECO:0007669"/>
    <property type="project" value="InterPro"/>
</dbReference>
<keyword evidence="6 9" id="KW-0472">Membrane</keyword>
<dbReference type="InterPro" id="IPR052192">
    <property type="entry name" value="Insect_Ionotropic_Sensory_Rcpt"/>
</dbReference>
<evidence type="ECO:0000313" key="11">
    <source>
        <dbReference type="EMBL" id="GFG32739.1"/>
    </source>
</evidence>
<dbReference type="SUPFAM" id="SSF53850">
    <property type="entry name" value="Periplasmic binding protein-like II"/>
    <property type="match status" value="1"/>
</dbReference>
<evidence type="ECO:0000259" key="10">
    <source>
        <dbReference type="Pfam" id="PF00060"/>
    </source>
</evidence>
<evidence type="ECO:0000313" key="12">
    <source>
        <dbReference type="Proteomes" id="UP000502823"/>
    </source>
</evidence>
<dbReference type="Gene3D" id="1.10.287.70">
    <property type="match status" value="1"/>
</dbReference>
<evidence type="ECO:0000256" key="1">
    <source>
        <dbReference type="ARBA" id="ARBA00004651"/>
    </source>
</evidence>
<dbReference type="EMBL" id="BLKM01000385">
    <property type="protein sequence ID" value="GFG32739.1"/>
    <property type="molecule type" value="Genomic_DNA"/>
</dbReference>
<keyword evidence="12" id="KW-1185">Reference proteome</keyword>
<dbReference type="Pfam" id="PF00060">
    <property type="entry name" value="Lig_chan"/>
    <property type="match status" value="1"/>
</dbReference>
<proteinExistence type="inferred from homology"/>
<comment type="subcellular location">
    <subcellularLocation>
        <location evidence="1">Cell membrane</location>
        <topology evidence="1">Multi-pass membrane protein</topology>
    </subcellularLocation>
</comment>
<dbReference type="GO" id="GO:0050906">
    <property type="term" value="P:detection of stimulus involved in sensory perception"/>
    <property type="evidence" value="ECO:0007669"/>
    <property type="project" value="UniProtKB-ARBA"/>
</dbReference>
<dbReference type="Gene3D" id="3.40.190.10">
    <property type="entry name" value="Periplasmic binding protein-like II"/>
    <property type="match status" value="1"/>
</dbReference>
<dbReference type="PANTHER" id="PTHR42643">
    <property type="entry name" value="IONOTROPIC RECEPTOR 20A-RELATED"/>
    <property type="match status" value="1"/>
</dbReference>
<evidence type="ECO:0000256" key="5">
    <source>
        <dbReference type="ARBA" id="ARBA00022989"/>
    </source>
</evidence>
<feature type="transmembrane region" description="Helical" evidence="9">
    <location>
        <begin position="633"/>
        <end position="654"/>
    </location>
</feature>
<name>A0A6L2PJM2_COPFO</name>
<keyword evidence="4 9" id="KW-0812">Transmembrane</keyword>
<evidence type="ECO:0000256" key="9">
    <source>
        <dbReference type="SAM" id="Phobius"/>
    </source>
</evidence>
<dbReference type="OrthoDB" id="6430908at2759"/>
<dbReference type="FunCoup" id="A0A6L2PJM2">
    <property type="interactions" value="11"/>
</dbReference>
<dbReference type="InterPro" id="IPR001320">
    <property type="entry name" value="Iontro_rcpt_C"/>
</dbReference>